<evidence type="ECO:0000313" key="3">
    <source>
        <dbReference type="Proteomes" id="UP000626109"/>
    </source>
</evidence>
<gene>
    <name evidence="2" type="ORF">PGLA2088_LOCUS7424</name>
</gene>
<proteinExistence type="predicted"/>
<feature type="transmembrane region" description="Helical" evidence="1">
    <location>
        <begin position="32"/>
        <end position="51"/>
    </location>
</feature>
<protein>
    <submittedName>
        <fullName evidence="2">Uncharacterized protein</fullName>
    </submittedName>
</protein>
<feature type="transmembrane region" description="Helical" evidence="1">
    <location>
        <begin position="223"/>
        <end position="243"/>
    </location>
</feature>
<sequence>DMPDYEPLFCHEEQKKLVLHGASAFRCWLYNANLKIDASVLIWLLIIVFGYRTGSREAVQRVVQEVVSEGSRLARVASDGTLLRFLPGRRAASSGQICQSGAACPTGDFAAAAAEAVAEAQSASRAVSSRLALPLPSAAAGESRQLNPQQEQLQLPPPHSPLADGSRKEWLFGLIERHTDSVLVGLLGYKLALLVLYTMPISYGFGVKRVFLKWASRAKLFRVYLQLAPFVGLAATMAAGAAVQYSRRRRPLDQATVTRWRALALLNA</sequence>
<accession>A0A813IH33</accession>
<evidence type="ECO:0000313" key="2">
    <source>
        <dbReference type="EMBL" id="CAE8649444.1"/>
    </source>
</evidence>
<dbReference type="AlphaFoldDB" id="A0A813IH33"/>
<feature type="transmembrane region" description="Helical" evidence="1">
    <location>
        <begin position="182"/>
        <end position="203"/>
    </location>
</feature>
<organism evidence="2 3">
    <name type="scientific">Polarella glacialis</name>
    <name type="common">Dinoflagellate</name>
    <dbReference type="NCBI Taxonomy" id="89957"/>
    <lineage>
        <taxon>Eukaryota</taxon>
        <taxon>Sar</taxon>
        <taxon>Alveolata</taxon>
        <taxon>Dinophyceae</taxon>
        <taxon>Suessiales</taxon>
        <taxon>Suessiaceae</taxon>
        <taxon>Polarella</taxon>
    </lineage>
</organism>
<keyword evidence="1" id="KW-0812">Transmembrane</keyword>
<dbReference type="EMBL" id="CAJNNW010007703">
    <property type="protein sequence ID" value="CAE8649444.1"/>
    <property type="molecule type" value="Genomic_DNA"/>
</dbReference>
<feature type="non-terminal residue" evidence="2">
    <location>
        <position position="268"/>
    </location>
</feature>
<evidence type="ECO:0000256" key="1">
    <source>
        <dbReference type="SAM" id="Phobius"/>
    </source>
</evidence>
<keyword evidence="1" id="KW-0472">Membrane</keyword>
<reference evidence="2" key="1">
    <citation type="submission" date="2021-02" db="EMBL/GenBank/DDBJ databases">
        <authorList>
            <person name="Dougan E. K."/>
            <person name="Rhodes N."/>
            <person name="Thang M."/>
            <person name="Chan C."/>
        </authorList>
    </citation>
    <scope>NUCLEOTIDE SEQUENCE</scope>
</reference>
<feature type="non-terminal residue" evidence="2">
    <location>
        <position position="1"/>
    </location>
</feature>
<dbReference type="Proteomes" id="UP000626109">
    <property type="component" value="Unassembled WGS sequence"/>
</dbReference>
<name>A0A813IH33_POLGL</name>
<comment type="caution">
    <text evidence="2">The sequence shown here is derived from an EMBL/GenBank/DDBJ whole genome shotgun (WGS) entry which is preliminary data.</text>
</comment>
<keyword evidence="1" id="KW-1133">Transmembrane helix</keyword>